<accession>A0A856M7I3</accession>
<reference evidence="1 2" key="1">
    <citation type="submission" date="2018-06" db="EMBL/GenBank/DDBJ databases">
        <title>Comparative genomics of Brasilonema spp. strains.</title>
        <authorList>
            <person name="Alvarenga D.O."/>
            <person name="Fiore M.F."/>
            <person name="Varani A.M."/>
        </authorList>
    </citation>
    <scope>NUCLEOTIDE SEQUENCE [LARGE SCALE GENOMIC DNA]</scope>
    <source>
        <strain evidence="1 2">CENA114</strain>
    </source>
</reference>
<proteinExistence type="predicted"/>
<protein>
    <submittedName>
        <fullName evidence="1">Uncharacterized protein</fullName>
    </submittedName>
</protein>
<name>A0A856M7I3_9CYAN</name>
<organism evidence="1 2">
    <name type="scientific">Brasilonema sennae CENA114</name>
    <dbReference type="NCBI Taxonomy" id="415709"/>
    <lineage>
        <taxon>Bacteria</taxon>
        <taxon>Bacillati</taxon>
        <taxon>Cyanobacteriota</taxon>
        <taxon>Cyanophyceae</taxon>
        <taxon>Nostocales</taxon>
        <taxon>Scytonemataceae</taxon>
        <taxon>Brasilonema</taxon>
        <taxon>Bromeliae group (in: Brasilonema)</taxon>
    </lineage>
</organism>
<evidence type="ECO:0000313" key="2">
    <source>
        <dbReference type="Proteomes" id="UP000503129"/>
    </source>
</evidence>
<dbReference type="EMBL" id="CP030118">
    <property type="protein sequence ID" value="QDL06692.1"/>
    <property type="molecule type" value="Genomic_DNA"/>
</dbReference>
<dbReference type="KEGG" id="bsen:DP114_01095"/>
<keyword evidence="2" id="KW-1185">Reference proteome</keyword>
<dbReference type="Proteomes" id="UP000503129">
    <property type="component" value="Chromosome"/>
</dbReference>
<dbReference type="AlphaFoldDB" id="A0A856M7I3"/>
<gene>
    <name evidence="1" type="ORF">DP114_01095</name>
</gene>
<evidence type="ECO:0000313" key="1">
    <source>
        <dbReference type="EMBL" id="QDL06692.1"/>
    </source>
</evidence>
<sequence length="61" mass="7194">MCQLRKSWICQAAIEWDKQQKDESYQVHRGSRLEDAFALSKQSRFLNQLEADYSTLQVSEV</sequence>